<name>A0A433D2W0_9FUNG</name>
<sequence length="131" mass="14458">MILEERLLRIQGPRNGLLSVNIALPTIHDWDITEPKRDDPARQDVYNVGALVHQVNLSKNTNGASALRVDLARKLQTVGVGEISVSSSDSKNDGVGLCDVFDDHFADLLLDILGLITNGNLRIFNVQRRCQ</sequence>
<evidence type="ECO:0000313" key="2">
    <source>
        <dbReference type="Proteomes" id="UP000268093"/>
    </source>
</evidence>
<comment type="caution">
    <text evidence="1">The sequence shown here is derived from an EMBL/GenBank/DDBJ whole genome shotgun (WGS) entry which is preliminary data.</text>
</comment>
<organism evidence="1 2">
    <name type="scientific">Jimgerdemannia flammicorona</name>
    <dbReference type="NCBI Taxonomy" id="994334"/>
    <lineage>
        <taxon>Eukaryota</taxon>
        <taxon>Fungi</taxon>
        <taxon>Fungi incertae sedis</taxon>
        <taxon>Mucoromycota</taxon>
        <taxon>Mucoromycotina</taxon>
        <taxon>Endogonomycetes</taxon>
        <taxon>Endogonales</taxon>
        <taxon>Endogonaceae</taxon>
        <taxon>Jimgerdemannia</taxon>
    </lineage>
</organism>
<keyword evidence="2" id="KW-1185">Reference proteome</keyword>
<dbReference type="AlphaFoldDB" id="A0A433D2W0"/>
<protein>
    <submittedName>
        <fullName evidence="1">Uncharacterized protein</fullName>
    </submittedName>
</protein>
<dbReference type="EMBL" id="RBNI01007689">
    <property type="protein sequence ID" value="RUP45174.1"/>
    <property type="molecule type" value="Genomic_DNA"/>
</dbReference>
<proteinExistence type="predicted"/>
<reference evidence="1 2" key="1">
    <citation type="journal article" date="2018" name="New Phytol.">
        <title>Phylogenomics of Endogonaceae and evolution of mycorrhizas within Mucoromycota.</title>
        <authorList>
            <person name="Chang Y."/>
            <person name="Desiro A."/>
            <person name="Na H."/>
            <person name="Sandor L."/>
            <person name="Lipzen A."/>
            <person name="Clum A."/>
            <person name="Barry K."/>
            <person name="Grigoriev I.V."/>
            <person name="Martin F.M."/>
            <person name="Stajich J.E."/>
            <person name="Smith M.E."/>
            <person name="Bonito G."/>
            <person name="Spatafora J.W."/>
        </authorList>
    </citation>
    <scope>NUCLEOTIDE SEQUENCE [LARGE SCALE GENOMIC DNA]</scope>
    <source>
        <strain evidence="1 2">GMNB39</strain>
    </source>
</reference>
<evidence type="ECO:0000313" key="1">
    <source>
        <dbReference type="EMBL" id="RUP45174.1"/>
    </source>
</evidence>
<dbReference type="Proteomes" id="UP000268093">
    <property type="component" value="Unassembled WGS sequence"/>
</dbReference>
<accession>A0A433D2W0</accession>
<gene>
    <name evidence="1" type="ORF">BC936DRAFT_148521</name>
</gene>